<keyword evidence="2" id="KW-0805">Transcription regulation</keyword>
<keyword evidence="1 4" id="KW-0597">Phosphoprotein</keyword>
<proteinExistence type="predicted"/>
<dbReference type="InterPro" id="IPR001789">
    <property type="entry name" value="Sig_transdc_resp-reg_receiver"/>
</dbReference>
<dbReference type="SUPFAM" id="SSF52172">
    <property type="entry name" value="CheY-like"/>
    <property type="match status" value="1"/>
</dbReference>
<feature type="domain" description="Response regulatory" evidence="5">
    <location>
        <begin position="4"/>
        <end position="117"/>
    </location>
</feature>
<accession>A0ABT9Q3G9</accession>
<reference evidence="6 7" key="1">
    <citation type="submission" date="2023-07" db="EMBL/GenBank/DDBJ databases">
        <title>Sorghum-associated microbial communities from plants grown in Nebraska, USA.</title>
        <authorList>
            <person name="Schachtman D."/>
        </authorList>
    </citation>
    <scope>NUCLEOTIDE SEQUENCE [LARGE SCALE GENOMIC DNA]</scope>
    <source>
        <strain evidence="6 7">DS1307</strain>
    </source>
</reference>
<dbReference type="PANTHER" id="PTHR44591">
    <property type="entry name" value="STRESS RESPONSE REGULATOR PROTEIN 1"/>
    <property type="match status" value="1"/>
</dbReference>
<protein>
    <submittedName>
        <fullName evidence="6">CheY-like chemotaxis protein</fullName>
    </submittedName>
</protein>
<dbReference type="InterPro" id="IPR011006">
    <property type="entry name" value="CheY-like_superfamily"/>
</dbReference>
<keyword evidence="7" id="KW-1185">Reference proteome</keyword>
<evidence type="ECO:0000256" key="4">
    <source>
        <dbReference type="PROSITE-ProRule" id="PRU00169"/>
    </source>
</evidence>
<evidence type="ECO:0000256" key="3">
    <source>
        <dbReference type="ARBA" id="ARBA00023163"/>
    </source>
</evidence>
<dbReference type="Pfam" id="PF00072">
    <property type="entry name" value="Response_reg"/>
    <property type="match status" value="1"/>
</dbReference>
<keyword evidence="3" id="KW-0804">Transcription</keyword>
<dbReference type="PANTHER" id="PTHR44591:SF3">
    <property type="entry name" value="RESPONSE REGULATORY DOMAIN-CONTAINING PROTEIN"/>
    <property type="match status" value="1"/>
</dbReference>
<gene>
    <name evidence="6" type="ORF">J2T09_005291</name>
</gene>
<evidence type="ECO:0000259" key="5">
    <source>
        <dbReference type="PROSITE" id="PS50110"/>
    </source>
</evidence>
<dbReference type="Gene3D" id="3.40.50.2300">
    <property type="match status" value="1"/>
</dbReference>
<comment type="caution">
    <text evidence="6">The sequence shown here is derived from an EMBL/GenBank/DDBJ whole genome shotgun (WGS) entry which is preliminary data.</text>
</comment>
<evidence type="ECO:0000313" key="6">
    <source>
        <dbReference type="EMBL" id="MDP9840504.1"/>
    </source>
</evidence>
<dbReference type="EMBL" id="JAUSRF010000028">
    <property type="protein sequence ID" value="MDP9840504.1"/>
    <property type="molecule type" value="Genomic_DNA"/>
</dbReference>
<evidence type="ECO:0000256" key="2">
    <source>
        <dbReference type="ARBA" id="ARBA00023015"/>
    </source>
</evidence>
<dbReference type="PROSITE" id="PS50110">
    <property type="entry name" value="RESPONSE_REGULATORY"/>
    <property type="match status" value="1"/>
</dbReference>
<dbReference type="SMART" id="SM00448">
    <property type="entry name" value="REC"/>
    <property type="match status" value="1"/>
</dbReference>
<organism evidence="6 7">
    <name type="scientific">Neorhizobium huautlense</name>
    <dbReference type="NCBI Taxonomy" id="67774"/>
    <lineage>
        <taxon>Bacteria</taxon>
        <taxon>Pseudomonadati</taxon>
        <taxon>Pseudomonadota</taxon>
        <taxon>Alphaproteobacteria</taxon>
        <taxon>Hyphomicrobiales</taxon>
        <taxon>Rhizobiaceae</taxon>
        <taxon>Rhizobium/Agrobacterium group</taxon>
        <taxon>Neorhizobium</taxon>
    </lineage>
</organism>
<sequence length="119" mass="12665">MNATILVVEDDGLIRMDLADTLTDQGFKVLEAGNADEAFEIMEQNALIHALITDIDMPGSMNGLELARHVAEIRPDCAITVISGRYSPSQGALPAKARFLSKPVSEEAVAQTLAELGVG</sequence>
<dbReference type="RefSeq" id="WP_306840007.1">
    <property type="nucleotide sequence ID" value="NZ_JAUSRF010000028.1"/>
</dbReference>
<feature type="modified residue" description="4-aspartylphosphate" evidence="4">
    <location>
        <position position="54"/>
    </location>
</feature>
<dbReference type="Proteomes" id="UP001241472">
    <property type="component" value="Unassembled WGS sequence"/>
</dbReference>
<evidence type="ECO:0000256" key="1">
    <source>
        <dbReference type="ARBA" id="ARBA00022553"/>
    </source>
</evidence>
<name>A0ABT9Q3G9_9HYPH</name>
<dbReference type="InterPro" id="IPR050595">
    <property type="entry name" value="Bact_response_regulator"/>
</dbReference>
<evidence type="ECO:0000313" key="7">
    <source>
        <dbReference type="Proteomes" id="UP001241472"/>
    </source>
</evidence>